<dbReference type="NCBIfam" id="NF041083">
    <property type="entry name" value="thermosome_beta"/>
    <property type="match status" value="1"/>
</dbReference>
<dbReference type="GO" id="GO:0005524">
    <property type="term" value="F:ATP binding"/>
    <property type="evidence" value="ECO:0007669"/>
    <property type="project" value="UniProtKB-KW"/>
</dbReference>
<dbReference type="PROSITE" id="PS00751">
    <property type="entry name" value="TCP1_2"/>
    <property type="match status" value="1"/>
</dbReference>
<dbReference type="VEuPathDB" id="FungiDB:AeMF1_019729"/>
<dbReference type="Gene3D" id="1.10.560.10">
    <property type="entry name" value="GroEL-like equatorial domain"/>
    <property type="match status" value="1"/>
</dbReference>
<dbReference type="CDD" id="cd03342">
    <property type="entry name" value="TCP1_zeta"/>
    <property type="match status" value="1"/>
</dbReference>
<dbReference type="InterPro" id="IPR012722">
    <property type="entry name" value="Chap_CCT_zeta"/>
</dbReference>
<dbReference type="GO" id="GO:0005737">
    <property type="term" value="C:cytoplasm"/>
    <property type="evidence" value="ECO:0007669"/>
    <property type="project" value="UniProtKB-SubCell"/>
</dbReference>
<reference evidence="8 9" key="1">
    <citation type="submission" date="2019-07" db="EMBL/GenBank/DDBJ databases">
        <title>Genomics analysis of Aphanomyces spp. identifies a new class of oomycete effector associated with host adaptation.</title>
        <authorList>
            <person name="Gaulin E."/>
        </authorList>
    </citation>
    <scope>NUCLEOTIDE SEQUENCE [LARGE SCALE GENOMIC DNA]</scope>
    <source>
        <strain evidence="8 9">ATCC 201684</strain>
    </source>
</reference>
<evidence type="ECO:0000256" key="4">
    <source>
        <dbReference type="ARBA" id="ARBA00022741"/>
    </source>
</evidence>
<evidence type="ECO:0000256" key="6">
    <source>
        <dbReference type="ARBA" id="ARBA00023186"/>
    </source>
</evidence>
<evidence type="ECO:0000313" key="8">
    <source>
        <dbReference type="EMBL" id="KAF0722077.1"/>
    </source>
</evidence>
<comment type="caution">
    <text evidence="8">The sequence shown here is derived from an EMBL/GenBank/DDBJ whole genome shotgun (WGS) entry which is preliminary data.</text>
</comment>
<gene>
    <name evidence="8" type="ORF">Ae201684_018714</name>
</gene>
<evidence type="ECO:0000256" key="1">
    <source>
        <dbReference type="ARBA" id="ARBA00004496"/>
    </source>
</evidence>
<dbReference type="EMBL" id="VJMJ01000349">
    <property type="protein sequence ID" value="KAF0722077.1"/>
    <property type="molecule type" value="Genomic_DNA"/>
</dbReference>
<protein>
    <recommendedName>
        <fullName evidence="10">T-complex protein 1 subunit zeta</fullName>
    </recommendedName>
</protein>
<dbReference type="SUPFAM" id="SSF54849">
    <property type="entry name" value="GroEL-intermediate domain like"/>
    <property type="match status" value="1"/>
</dbReference>
<sequence>MSSVRTVNPNAEVVARSQALLVNVSAARGLQGVLKSNLGPRGTLKMLVGGAGQIKLTKDGNVLLHEMQIQHPTAAVIARAATAQDDITGDGTTSSVLFTGELLKQAERFLSDGLHPRILAEGFELAREEALRVLDRIKVEKANVLQDRELLASVARTSLRTKLDQQLADQLTEIVTDAVLTIAQPGRPVDLHMIEIMHMVHQSAADTRLIKGLVLDHGSRHPDMPSELENCFIMTCNVSLEYEKSEVNSGFFYNSAEQREKMVEAERKFTDDKVKQIIELKRHVCTEENGYNFVIINQKGIDPLSLDMLAKEGILALRRAKRRNMERLTLACGGMAINSTDDMDPNMLGWAGRVYEQTLGEEHYTFVEDVRHPQSCSILIKGPNEHTIAQIKDAVRDGIRAVNNTIEDQSVVPGGGAYELAAHQALMEFKETVSGRAKLGVQAFADALLIIPKVLAENSGLDVQDALLACLEERKKTGEAVGLDLFSGEPMLPLQEGILDNYRVKRQFIHLATALASQLLLVDEVMRAGRQMGKSQPQPDMPTDE</sequence>
<evidence type="ECO:0000256" key="2">
    <source>
        <dbReference type="ARBA" id="ARBA00008020"/>
    </source>
</evidence>
<dbReference type="PANTHER" id="PTHR11353">
    <property type="entry name" value="CHAPERONIN"/>
    <property type="match status" value="1"/>
</dbReference>
<organism evidence="8 9">
    <name type="scientific">Aphanomyces euteiches</name>
    <dbReference type="NCBI Taxonomy" id="100861"/>
    <lineage>
        <taxon>Eukaryota</taxon>
        <taxon>Sar</taxon>
        <taxon>Stramenopiles</taxon>
        <taxon>Oomycota</taxon>
        <taxon>Saprolegniomycetes</taxon>
        <taxon>Saprolegniales</taxon>
        <taxon>Verrucalvaceae</taxon>
        <taxon>Aphanomyces</taxon>
    </lineage>
</organism>
<dbReference type="AlphaFoldDB" id="A0A6G0W4V1"/>
<dbReference type="Pfam" id="PF00118">
    <property type="entry name" value="Cpn60_TCP1"/>
    <property type="match status" value="1"/>
</dbReference>
<dbReference type="PROSITE" id="PS00995">
    <property type="entry name" value="TCP1_3"/>
    <property type="match status" value="1"/>
</dbReference>
<dbReference type="FunFam" id="1.10.560.10:FF:000038">
    <property type="entry name" value="Chaperonin containing TCP1 subunit 6B"/>
    <property type="match status" value="1"/>
</dbReference>
<evidence type="ECO:0000256" key="5">
    <source>
        <dbReference type="ARBA" id="ARBA00022840"/>
    </source>
</evidence>
<comment type="subcellular location">
    <subcellularLocation>
        <location evidence="1">Cytoplasm</location>
    </subcellularLocation>
</comment>
<dbReference type="GO" id="GO:0051082">
    <property type="term" value="F:unfolded protein binding"/>
    <property type="evidence" value="ECO:0007669"/>
    <property type="project" value="InterPro"/>
</dbReference>
<evidence type="ECO:0000256" key="7">
    <source>
        <dbReference type="RuleBase" id="RU004187"/>
    </source>
</evidence>
<evidence type="ECO:0000313" key="9">
    <source>
        <dbReference type="Proteomes" id="UP000481153"/>
    </source>
</evidence>
<dbReference type="InterPro" id="IPR002423">
    <property type="entry name" value="Cpn60/GroEL/TCP-1"/>
</dbReference>
<keyword evidence="4 7" id="KW-0547">Nucleotide-binding</keyword>
<accession>A0A6G0W4V1</accession>
<dbReference type="NCBIfam" id="TIGR02347">
    <property type="entry name" value="chap_CCT_zeta"/>
    <property type="match status" value="1"/>
</dbReference>
<comment type="similarity">
    <text evidence="2 7">Belongs to the TCP-1 chaperonin family.</text>
</comment>
<dbReference type="InterPro" id="IPR027409">
    <property type="entry name" value="GroEL-like_apical_dom_sf"/>
</dbReference>
<dbReference type="PROSITE" id="PS00750">
    <property type="entry name" value="TCP1_1"/>
    <property type="match status" value="1"/>
</dbReference>
<dbReference type="PRINTS" id="PR00304">
    <property type="entry name" value="TCOMPLEXTCP1"/>
</dbReference>
<dbReference type="SUPFAM" id="SSF48592">
    <property type="entry name" value="GroEL equatorial domain-like"/>
    <property type="match status" value="1"/>
</dbReference>
<dbReference type="InterPro" id="IPR017998">
    <property type="entry name" value="Chaperone_TCP-1"/>
</dbReference>
<dbReference type="Gene3D" id="3.50.7.10">
    <property type="entry name" value="GroEL"/>
    <property type="match status" value="1"/>
</dbReference>
<dbReference type="InterPro" id="IPR053374">
    <property type="entry name" value="TCP-1_chaperonin"/>
</dbReference>
<dbReference type="GO" id="GO:0016887">
    <property type="term" value="F:ATP hydrolysis activity"/>
    <property type="evidence" value="ECO:0007669"/>
    <property type="project" value="InterPro"/>
</dbReference>
<dbReference type="Gene3D" id="3.30.260.10">
    <property type="entry name" value="TCP-1-like chaperonin intermediate domain"/>
    <property type="match status" value="1"/>
</dbReference>
<evidence type="ECO:0000256" key="3">
    <source>
        <dbReference type="ARBA" id="ARBA00022490"/>
    </source>
</evidence>
<evidence type="ECO:0008006" key="10">
    <source>
        <dbReference type="Google" id="ProtNLM"/>
    </source>
</evidence>
<proteinExistence type="inferred from homology"/>
<dbReference type="FunFam" id="3.50.7.10:FF:000004">
    <property type="entry name" value="T-complex protein 1 subunit zeta"/>
    <property type="match status" value="1"/>
</dbReference>
<dbReference type="InterPro" id="IPR027413">
    <property type="entry name" value="GROEL-like_equatorial_sf"/>
</dbReference>
<name>A0A6G0W4V1_9STRA</name>
<keyword evidence="3" id="KW-0963">Cytoplasm</keyword>
<dbReference type="SUPFAM" id="SSF52029">
    <property type="entry name" value="GroEL apical domain-like"/>
    <property type="match status" value="1"/>
</dbReference>
<dbReference type="InterPro" id="IPR027410">
    <property type="entry name" value="TCP-1-like_intermed_sf"/>
</dbReference>
<dbReference type="FunFam" id="1.10.560.10:FF:000058">
    <property type="entry name" value="T-complex protein 1 subunit zeta"/>
    <property type="match status" value="1"/>
</dbReference>
<keyword evidence="9" id="KW-1185">Reference proteome</keyword>
<dbReference type="InterPro" id="IPR002194">
    <property type="entry name" value="Chaperonin_TCP-1_CS"/>
</dbReference>
<keyword evidence="5 7" id="KW-0067">ATP-binding</keyword>
<dbReference type="FunFam" id="3.30.260.10:FF:000017">
    <property type="entry name" value="T-complex protein 1 subunit zeta"/>
    <property type="match status" value="1"/>
</dbReference>
<keyword evidence="6 7" id="KW-0143">Chaperone</keyword>
<dbReference type="Proteomes" id="UP000481153">
    <property type="component" value="Unassembled WGS sequence"/>
</dbReference>
<dbReference type="GO" id="GO:0140662">
    <property type="term" value="F:ATP-dependent protein folding chaperone"/>
    <property type="evidence" value="ECO:0007669"/>
    <property type="project" value="InterPro"/>
</dbReference>